<dbReference type="AlphaFoldDB" id="A0A438FTV6"/>
<name>A0A438FTV6_VITVI</name>
<reference evidence="2 3" key="1">
    <citation type="journal article" date="2018" name="PLoS Genet.">
        <title>Population sequencing reveals clonal diversity and ancestral inbreeding in the grapevine cultivar Chardonnay.</title>
        <authorList>
            <person name="Roach M.J."/>
            <person name="Johnson D.L."/>
            <person name="Bohlmann J."/>
            <person name="van Vuuren H.J."/>
            <person name="Jones S.J."/>
            <person name="Pretorius I.S."/>
            <person name="Schmidt S.A."/>
            <person name="Borneman A.R."/>
        </authorList>
    </citation>
    <scope>NUCLEOTIDE SEQUENCE [LARGE SCALE GENOMIC DNA]</scope>
    <source>
        <strain evidence="3">cv. Chardonnay</strain>
        <tissue evidence="2">Leaf</tissue>
    </source>
</reference>
<dbReference type="PANTHER" id="PTHR33223:SF11">
    <property type="entry name" value="ELEMENT PROTEIN, PUTATIVE-RELATED"/>
    <property type="match status" value="1"/>
</dbReference>
<evidence type="ECO:0000259" key="1">
    <source>
        <dbReference type="Pfam" id="PF03732"/>
    </source>
</evidence>
<organism evidence="2 3">
    <name type="scientific">Vitis vinifera</name>
    <name type="common">Grape</name>
    <dbReference type="NCBI Taxonomy" id="29760"/>
    <lineage>
        <taxon>Eukaryota</taxon>
        <taxon>Viridiplantae</taxon>
        <taxon>Streptophyta</taxon>
        <taxon>Embryophyta</taxon>
        <taxon>Tracheophyta</taxon>
        <taxon>Spermatophyta</taxon>
        <taxon>Magnoliopsida</taxon>
        <taxon>eudicotyledons</taxon>
        <taxon>Gunneridae</taxon>
        <taxon>Pentapetalae</taxon>
        <taxon>rosids</taxon>
        <taxon>Vitales</taxon>
        <taxon>Vitaceae</taxon>
        <taxon>Viteae</taxon>
        <taxon>Vitis</taxon>
    </lineage>
</organism>
<proteinExistence type="predicted"/>
<dbReference type="EMBL" id="QGNW01000741">
    <property type="protein sequence ID" value="RVW63397.1"/>
    <property type="molecule type" value="Genomic_DNA"/>
</dbReference>
<dbReference type="InterPro" id="IPR005162">
    <property type="entry name" value="Retrotrans_gag_dom"/>
</dbReference>
<evidence type="ECO:0000313" key="3">
    <source>
        <dbReference type="Proteomes" id="UP000288805"/>
    </source>
</evidence>
<comment type="caution">
    <text evidence="2">The sequence shown here is derived from an EMBL/GenBank/DDBJ whole genome shotgun (WGS) entry which is preliminary data.</text>
</comment>
<accession>A0A438FTV6</accession>
<dbReference type="Pfam" id="PF03732">
    <property type="entry name" value="Retrotrans_gag"/>
    <property type="match status" value="1"/>
</dbReference>
<sequence>MEAMKRFMVMQPPSFNGEPSAEATEHWLRRMRRILVGLDIPEERRVGLAAYMLVDKADFWWESMKRVYDTEVMTWEEFERIFLGKYFREVAKHAKRMEFEHLIQGTMSVLEYESRFLELSRFALGMISEEGEKARRFQQGLRPAIRNRLVSLAIRDYFELVKRALLVEQDIEDTNQIRSKGGIEKGNKEWGKVPKGDLRARSRSRGLSSLRGIPHSMQEVSRVLRGWLLIEYVMVVEQETTYGGLAHCGVYSRLDLSLREVLSNNQ</sequence>
<gene>
    <name evidence="2" type="ORF">CK203_055915</name>
</gene>
<evidence type="ECO:0000313" key="2">
    <source>
        <dbReference type="EMBL" id="RVW63397.1"/>
    </source>
</evidence>
<protein>
    <recommendedName>
        <fullName evidence="1">Retrotransposon gag domain-containing protein</fullName>
    </recommendedName>
</protein>
<dbReference type="PANTHER" id="PTHR33223">
    <property type="entry name" value="CCHC-TYPE DOMAIN-CONTAINING PROTEIN"/>
    <property type="match status" value="1"/>
</dbReference>
<feature type="domain" description="Retrotransposon gag" evidence="1">
    <location>
        <begin position="48"/>
        <end position="143"/>
    </location>
</feature>
<dbReference type="Proteomes" id="UP000288805">
    <property type="component" value="Unassembled WGS sequence"/>
</dbReference>